<evidence type="ECO:0000256" key="1">
    <source>
        <dbReference type="SAM" id="Phobius"/>
    </source>
</evidence>
<evidence type="ECO:0000313" key="3">
    <source>
        <dbReference type="Proteomes" id="UP000053558"/>
    </source>
</evidence>
<dbReference type="EMBL" id="JH711575">
    <property type="protein sequence ID" value="EIW83784.1"/>
    <property type="molecule type" value="Genomic_DNA"/>
</dbReference>
<feature type="transmembrane region" description="Helical" evidence="1">
    <location>
        <begin position="72"/>
        <end position="94"/>
    </location>
</feature>
<feature type="transmembrane region" description="Helical" evidence="1">
    <location>
        <begin position="200"/>
        <end position="218"/>
    </location>
</feature>
<keyword evidence="3" id="KW-1185">Reference proteome</keyword>
<reference evidence="3" key="1">
    <citation type="journal article" date="2012" name="Science">
        <title>The Paleozoic origin of enzymatic lignin decomposition reconstructed from 31 fungal genomes.</title>
        <authorList>
            <person name="Floudas D."/>
            <person name="Binder M."/>
            <person name="Riley R."/>
            <person name="Barry K."/>
            <person name="Blanchette R.A."/>
            <person name="Henrissat B."/>
            <person name="Martinez A.T."/>
            <person name="Otillar R."/>
            <person name="Spatafora J.W."/>
            <person name="Yadav J.S."/>
            <person name="Aerts A."/>
            <person name="Benoit I."/>
            <person name="Boyd A."/>
            <person name="Carlson A."/>
            <person name="Copeland A."/>
            <person name="Coutinho P.M."/>
            <person name="de Vries R.P."/>
            <person name="Ferreira P."/>
            <person name="Findley K."/>
            <person name="Foster B."/>
            <person name="Gaskell J."/>
            <person name="Glotzer D."/>
            <person name="Gorecki P."/>
            <person name="Heitman J."/>
            <person name="Hesse C."/>
            <person name="Hori C."/>
            <person name="Igarashi K."/>
            <person name="Jurgens J.A."/>
            <person name="Kallen N."/>
            <person name="Kersten P."/>
            <person name="Kohler A."/>
            <person name="Kuees U."/>
            <person name="Kumar T.K.A."/>
            <person name="Kuo A."/>
            <person name="LaButti K."/>
            <person name="Larrondo L.F."/>
            <person name="Lindquist E."/>
            <person name="Ling A."/>
            <person name="Lombard V."/>
            <person name="Lucas S."/>
            <person name="Lundell T."/>
            <person name="Martin R."/>
            <person name="McLaughlin D.J."/>
            <person name="Morgenstern I."/>
            <person name="Morin E."/>
            <person name="Murat C."/>
            <person name="Nagy L.G."/>
            <person name="Nolan M."/>
            <person name="Ohm R.A."/>
            <person name="Patyshakuliyeva A."/>
            <person name="Rokas A."/>
            <person name="Ruiz-Duenas F.J."/>
            <person name="Sabat G."/>
            <person name="Salamov A."/>
            <person name="Samejima M."/>
            <person name="Schmutz J."/>
            <person name="Slot J.C."/>
            <person name="St John F."/>
            <person name="Stenlid J."/>
            <person name="Sun H."/>
            <person name="Sun S."/>
            <person name="Syed K."/>
            <person name="Tsang A."/>
            <person name="Wiebenga A."/>
            <person name="Young D."/>
            <person name="Pisabarro A."/>
            <person name="Eastwood D.C."/>
            <person name="Martin F."/>
            <person name="Cullen D."/>
            <person name="Grigoriev I.V."/>
            <person name="Hibbett D.S."/>
        </authorList>
    </citation>
    <scope>NUCLEOTIDE SEQUENCE [LARGE SCALE GENOMIC DNA]</scope>
    <source>
        <strain evidence="3">RWD-64-598 SS2</strain>
    </source>
</reference>
<dbReference type="Proteomes" id="UP000053558">
    <property type="component" value="Unassembled WGS sequence"/>
</dbReference>
<gene>
    <name evidence="2" type="ORF">CONPUDRAFT_70731</name>
</gene>
<organism evidence="2 3">
    <name type="scientific">Coniophora puteana (strain RWD-64-598)</name>
    <name type="common">Brown rot fungus</name>
    <dbReference type="NCBI Taxonomy" id="741705"/>
    <lineage>
        <taxon>Eukaryota</taxon>
        <taxon>Fungi</taxon>
        <taxon>Dikarya</taxon>
        <taxon>Basidiomycota</taxon>
        <taxon>Agaricomycotina</taxon>
        <taxon>Agaricomycetes</taxon>
        <taxon>Agaricomycetidae</taxon>
        <taxon>Boletales</taxon>
        <taxon>Coniophorineae</taxon>
        <taxon>Coniophoraceae</taxon>
        <taxon>Coniophora</taxon>
    </lineage>
</organism>
<keyword evidence="1" id="KW-0472">Membrane</keyword>
<protein>
    <submittedName>
        <fullName evidence="2">Uncharacterized protein</fullName>
    </submittedName>
</protein>
<dbReference type="GeneID" id="19208857"/>
<dbReference type="KEGG" id="cput:CONPUDRAFT_70731"/>
<name>A0A5M3MYC9_CONPW</name>
<keyword evidence="1" id="KW-0812">Transmembrane</keyword>
<dbReference type="AlphaFoldDB" id="A0A5M3MYC9"/>
<comment type="caution">
    <text evidence="2">The sequence shown here is derived from an EMBL/GenBank/DDBJ whole genome shotgun (WGS) entry which is preliminary data.</text>
</comment>
<evidence type="ECO:0000313" key="2">
    <source>
        <dbReference type="EMBL" id="EIW83784.1"/>
    </source>
</evidence>
<keyword evidence="1" id="KW-1133">Transmembrane helix</keyword>
<dbReference type="RefSeq" id="XP_007765393.1">
    <property type="nucleotide sequence ID" value="XM_007767203.1"/>
</dbReference>
<accession>A0A5M3MYC9</accession>
<feature type="transmembrane region" description="Helical" evidence="1">
    <location>
        <begin position="100"/>
        <end position="123"/>
    </location>
</feature>
<proteinExistence type="predicted"/>
<sequence length="285" mass="31528">MSSQDTEMASLWSTVVTKYTLCGLSSLTLYRILLNMDQEVDLIWVGVQYQRIIKNLTSSKYQKRGSSKSMKLLYAVVTYGALLEALFVLCLAIISMEQGALNVVVIMGLNGISVAAFVAMMIVMKVEVSESVAPLGHACGYSFPYKLVWVELGSNFAISAYETILLALALCRATWHIRNGYAGSLWSLNTLLAMMTRDHVFYFIVSFLAWGISAASYLPFPFGWGLNLIWTVFSNGPVMLLSIRQFDIAGNTLEISTEEELHTVQFATVNPVHSTATSNKEPLEA</sequence>